<dbReference type="Gene3D" id="2.30.130.40">
    <property type="entry name" value="LON domain-like"/>
    <property type="match status" value="1"/>
</dbReference>
<keyword evidence="2 4" id="KW-0863">Zinc-finger</keyword>
<evidence type="ECO:0000256" key="1">
    <source>
        <dbReference type="ARBA" id="ARBA00022723"/>
    </source>
</evidence>
<dbReference type="Gene3D" id="3.30.40.10">
    <property type="entry name" value="Zinc/RING finger domain, C3HC4 (zinc finger)"/>
    <property type="match status" value="2"/>
</dbReference>
<dbReference type="InterPro" id="IPR013083">
    <property type="entry name" value="Znf_RING/FYVE/PHD"/>
</dbReference>
<evidence type="ECO:0000256" key="3">
    <source>
        <dbReference type="ARBA" id="ARBA00022833"/>
    </source>
</evidence>
<reference evidence="8" key="1">
    <citation type="submission" date="2014-09" db="EMBL/GenBank/DDBJ databases">
        <title>Genome sequence of the luminous mushroom Mycena chlorophos for searching fungal bioluminescence genes.</title>
        <authorList>
            <person name="Tanaka Y."/>
            <person name="Kasuga D."/>
            <person name="Oba Y."/>
            <person name="Hase S."/>
            <person name="Sato K."/>
            <person name="Oba Y."/>
            <person name="Sakakibara Y."/>
        </authorList>
    </citation>
    <scope>NUCLEOTIDE SEQUENCE</scope>
</reference>
<dbReference type="PROSITE" id="PS00518">
    <property type="entry name" value="ZF_RING_1"/>
    <property type="match status" value="1"/>
</dbReference>
<keyword evidence="1" id="KW-0479">Metal-binding</keyword>
<evidence type="ECO:0008006" key="10">
    <source>
        <dbReference type="Google" id="ProtNLM"/>
    </source>
</evidence>
<organism evidence="8 9">
    <name type="scientific">Mycena chlorophos</name>
    <name type="common">Agaric fungus</name>
    <name type="synonym">Agaricus chlorophos</name>
    <dbReference type="NCBI Taxonomy" id="658473"/>
    <lineage>
        <taxon>Eukaryota</taxon>
        <taxon>Fungi</taxon>
        <taxon>Dikarya</taxon>
        <taxon>Basidiomycota</taxon>
        <taxon>Agaricomycotina</taxon>
        <taxon>Agaricomycetes</taxon>
        <taxon>Agaricomycetidae</taxon>
        <taxon>Agaricales</taxon>
        <taxon>Marasmiineae</taxon>
        <taxon>Mycenaceae</taxon>
        <taxon>Mycena</taxon>
    </lineage>
</organism>
<proteinExistence type="predicted"/>
<dbReference type="Proteomes" id="UP000815677">
    <property type="component" value="Unassembled WGS sequence"/>
</dbReference>
<dbReference type="InterPro" id="IPR003111">
    <property type="entry name" value="Lon_prtase_N"/>
</dbReference>
<dbReference type="Gene3D" id="1.20.58.1480">
    <property type="match status" value="1"/>
</dbReference>
<keyword evidence="3" id="KW-0862">Zinc</keyword>
<evidence type="ECO:0000313" key="8">
    <source>
        <dbReference type="EMBL" id="GAT46554.1"/>
    </source>
</evidence>
<dbReference type="InterPro" id="IPR015947">
    <property type="entry name" value="PUA-like_sf"/>
</dbReference>
<feature type="domain" description="RING-type" evidence="6">
    <location>
        <begin position="133"/>
        <end position="167"/>
    </location>
</feature>
<dbReference type="InterPro" id="IPR017907">
    <property type="entry name" value="Znf_RING_CS"/>
</dbReference>
<dbReference type="SMART" id="SM00464">
    <property type="entry name" value="LON"/>
    <property type="match status" value="1"/>
</dbReference>
<evidence type="ECO:0000259" key="7">
    <source>
        <dbReference type="PROSITE" id="PS51787"/>
    </source>
</evidence>
<evidence type="ECO:0000256" key="5">
    <source>
        <dbReference type="SAM" id="MobiDB-lite"/>
    </source>
</evidence>
<dbReference type="EMBL" id="DF842549">
    <property type="protein sequence ID" value="GAT46554.1"/>
    <property type="molecule type" value="Genomic_DNA"/>
</dbReference>
<name>A0ABQ0L7W8_MYCCL</name>
<dbReference type="SUPFAM" id="SSF57850">
    <property type="entry name" value="RING/U-box"/>
    <property type="match status" value="1"/>
</dbReference>
<protein>
    <recommendedName>
        <fullName evidence="10">RING-type domain-containing protein</fullName>
    </recommendedName>
</protein>
<dbReference type="PROSITE" id="PS50089">
    <property type="entry name" value="ZF_RING_2"/>
    <property type="match status" value="1"/>
</dbReference>
<evidence type="ECO:0000313" key="9">
    <source>
        <dbReference type="Proteomes" id="UP000815677"/>
    </source>
</evidence>
<gene>
    <name evidence="8" type="ORF">MCHLO_04064</name>
</gene>
<dbReference type="PANTHER" id="PTHR23327:SF42">
    <property type="entry name" value="LON PEPTIDASE N-TERMINAL DOMAIN AND RING FINGER PROTEIN C14F5.10C"/>
    <property type="match status" value="1"/>
</dbReference>
<evidence type="ECO:0000259" key="6">
    <source>
        <dbReference type="PROSITE" id="PS50089"/>
    </source>
</evidence>
<dbReference type="Pfam" id="PF02190">
    <property type="entry name" value="LON_substr_bdg"/>
    <property type="match status" value="1"/>
</dbReference>
<feature type="region of interest" description="Disordered" evidence="5">
    <location>
        <begin position="72"/>
        <end position="92"/>
    </location>
</feature>
<dbReference type="InterPro" id="IPR001841">
    <property type="entry name" value="Znf_RING"/>
</dbReference>
<dbReference type="Pfam" id="PF13923">
    <property type="entry name" value="zf-C3HC4_2"/>
    <property type="match status" value="1"/>
</dbReference>
<dbReference type="InterPro" id="IPR046336">
    <property type="entry name" value="Lon_prtase_N_sf"/>
</dbReference>
<evidence type="ECO:0000256" key="4">
    <source>
        <dbReference type="PROSITE-ProRule" id="PRU00175"/>
    </source>
</evidence>
<keyword evidence="9" id="KW-1185">Reference proteome</keyword>
<accession>A0ABQ0L7W8</accession>
<dbReference type="PANTHER" id="PTHR23327">
    <property type="entry name" value="RING FINGER PROTEIN 127"/>
    <property type="match status" value="1"/>
</dbReference>
<dbReference type="SUPFAM" id="SSF88697">
    <property type="entry name" value="PUA domain-like"/>
    <property type="match status" value="1"/>
</dbReference>
<dbReference type="PROSITE" id="PS51787">
    <property type="entry name" value="LON_N"/>
    <property type="match status" value="1"/>
</dbReference>
<feature type="domain" description="Lon N-terminal" evidence="7">
    <location>
        <begin position="215"/>
        <end position="436"/>
    </location>
</feature>
<sequence>MTTYTADLQELLQCPLVDCGETLYMPTTLDCGHTVCKSHVKDQNCPVPTCAEELLNEQIVPRPLRIQIPSGSRVDFDPMPPEPQTSHFDGPEEPKLNKILVEILAFLDEQDDIGDALKPKTIFSSQLRAKLTCQICRELLYNPITTPCQHTFCARCLRRHLFNGNSCARGCRSRFGGFAFWEEHPIDSLIQNLLLNFFADESAQRAQASITMDQDDFTPLFIVSLVLPGQECGFQIFEPRYRTMLRRCLEHHHKPQSTSGFPTMGLMMHTAAYSTTAQYGCIVDILEVQMMYDGRAILQVRGTTPFRVLEDTGSRDGYSVARVELLHDMPPPSRTSPTPRTRPRLYEPAERAHVRDLVQICVAFLSSLRRHGAPGQDVLDRIVRVYGAPPTNDPGLLSFWFARFLPVGDVEKAKMLAIRSPRDRLERVIHWISRVAGPEPE</sequence>
<evidence type="ECO:0000256" key="2">
    <source>
        <dbReference type="ARBA" id="ARBA00022771"/>
    </source>
</evidence>